<accession>A0ABR4WYC8</accession>
<dbReference type="EMBL" id="JPMV01000046">
    <property type="protein sequence ID" value="KGI79391.1"/>
    <property type="molecule type" value="Genomic_DNA"/>
</dbReference>
<dbReference type="PROSITE" id="PS50093">
    <property type="entry name" value="PKD"/>
    <property type="match status" value="1"/>
</dbReference>
<protein>
    <recommendedName>
        <fullName evidence="1">PKD domain-containing protein</fullName>
    </recommendedName>
</protein>
<reference evidence="2 3" key="1">
    <citation type="journal article" date="2014" name="PLoS ONE">
        <title>Identification and Characterization of a New Erythromycin Biosynthetic Gene Cluster in Actinopolyspora erythraea YIM90600, a Novel Erythronolide-Producing Halophilic Actinomycete Isolated from Salt Field.</title>
        <authorList>
            <person name="Chen D."/>
            <person name="Feng J."/>
            <person name="Huang L."/>
            <person name="Zhang Q."/>
            <person name="Wu J."/>
            <person name="Zhu X."/>
            <person name="Duan Y."/>
            <person name="Xu Z."/>
        </authorList>
    </citation>
    <scope>NUCLEOTIDE SEQUENCE [LARGE SCALE GENOMIC DNA]</scope>
    <source>
        <strain evidence="2 3">YIM90600</strain>
    </source>
</reference>
<dbReference type="Proteomes" id="UP000029737">
    <property type="component" value="Unassembled WGS sequence"/>
</dbReference>
<sequence length="605" mass="66324">MTWEPDPEDLLGVRVTVHGPTTASGAELTWGDDSDAERVPYGSPVHHVYPTAGSYTVTALDVDTGELVGTALLPVKGWLPEAWAFLNGDDVWEALVWVDEPADETQYRITWGDGSEQIVKGQKKVPPRPRVPHVYPEVGQYPVTVTDLASQRSIAGTVEIGEIGVLVTYPKQQPQRPRVWAKWLQTGARWRIDWGNGGAPVEGTVPASGYVVQLAPEDLSVGEHTFVLDELVDGVVRRTARRTIHIPTQWDWRMDVDMSWFSNEARTEQTVTIAPNGARSTCTVEWGDGSPTEQVEPGASLPHVYTLPTPEAGRRLVITETETSTVTDPRTFSRLVAEPRYVGQPLLNARGRRSVDLDVAGVDGPTNGDWYRISWGDGSSSGGTDSIDEVGALGRWFPATHYYQSDGEFPITVDAPGMAEPIRRSVWVTVYPSPTLTVEEALDGKDPVDPTRMTVEVTVNNAASGGPCHVDVGDGSPPVACAEEDTFRHQYATADRFVLVATSDADTTAKDRTRVHVPFGGGPTLLYTISQGSSEWEVVLTLTDWDTGKSVWVNWDDGVVDEVPATTGTKKHGYADTPWDYTLQIYYGDNSEYYEETVSLPWGNR</sequence>
<evidence type="ECO:0000313" key="3">
    <source>
        <dbReference type="Proteomes" id="UP000029737"/>
    </source>
</evidence>
<keyword evidence="3" id="KW-1185">Reference proteome</keyword>
<name>A0ABR4WYC8_9ACTN</name>
<dbReference type="RefSeq" id="WP_043578956.1">
    <property type="nucleotide sequence ID" value="NZ_KN214181.1"/>
</dbReference>
<evidence type="ECO:0000259" key="1">
    <source>
        <dbReference type="PROSITE" id="PS50093"/>
    </source>
</evidence>
<evidence type="ECO:0000313" key="2">
    <source>
        <dbReference type="EMBL" id="KGI79391.1"/>
    </source>
</evidence>
<proteinExistence type="predicted"/>
<dbReference type="InterPro" id="IPR000601">
    <property type="entry name" value="PKD_dom"/>
</dbReference>
<organism evidence="2 3">
    <name type="scientific">Actinopolyspora erythraea</name>
    <dbReference type="NCBI Taxonomy" id="414996"/>
    <lineage>
        <taxon>Bacteria</taxon>
        <taxon>Bacillati</taxon>
        <taxon>Actinomycetota</taxon>
        <taxon>Actinomycetes</taxon>
        <taxon>Actinopolysporales</taxon>
        <taxon>Actinopolysporaceae</taxon>
        <taxon>Actinopolyspora</taxon>
    </lineage>
</organism>
<comment type="caution">
    <text evidence="2">The sequence shown here is derived from an EMBL/GenBank/DDBJ whole genome shotgun (WGS) entry which is preliminary data.</text>
</comment>
<feature type="domain" description="PKD" evidence="1">
    <location>
        <begin position="103"/>
        <end position="146"/>
    </location>
</feature>
<gene>
    <name evidence="2" type="ORF">IL38_24150</name>
</gene>